<dbReference type="AlphaFoldDB" id="A0A1M5PXB1"/>
<gene>
    <name evidence="14" type="ORF">SAMN04488068_2357</name>
</gene>
<evidence type="ECO:0000256" key="6">
    <source>
        <dbReference type="ARBA" id="ARBA00022692"/>
    </source>
</evidence>
<dbReference type="SUPFAM" id="SSF55874">
    <property type="entry name" value="ATPase domain of HSP90 chaperone/DNA topoisomerase II/histidine kinase"/>
    <property type="match status" value="1"/>
</dbReference>
<evidence type="ECO:0000256" key="9">
    <source>
        <dbReference type="ARBA" id="ARBA00023012"/>
    </source>
</evidence>
<evidence type="ECO:0000256" key="8">
    <source>
        <dbReference type="ARBA" id="ARBA00022989"/>
    </source>
</evidence>
<evidence type="ECO:0000256" key="11">
    <source>
        <dbReference type="SAM" id="Phobius"/>
    </source>
</evidence>
<dbReference type="RefSeq" id="WP_072897805.1">
    <property type="nucleotide sequence ID" value="NZ_FQWZ01000005.1"/>
</dbReference>
<protein>
    <recommendedName>
        <fullName evidence="3">histidine kinase</fullName>
        <ecNumber evidence="3">2.7.13.3</ecNumber>
    </recommendedName>
</protein>
<dbReference type="InterPro" id="IPR036097">
    <property type="entry name" value="HisK_dim/P_sf"/>
</dbReference>
<dbReference type="InterPro" id="IPR004358">
    <property type="entry name" value="Sig_transdc_His_kin-like_C"/>
</dbReference>
<reference evidence="14 15" key="1">
    <citation type="submission" date="2016-11" db="EMBL/GenBank/DDBJ databases">
        <authorList>
            <person name="Jaros S."/>
            <person name="Januszkiewicz K."/>
            <person name="Wedrychowicz H."/>
        </authorList>
    </citation>
    <scope>NUCLEOTIDE SEQUENCE [LARGE SCALE GENOMIC DNA]</scope>
    <source>
        <strain evidence="14 15">CGMCC 1.7049</strain>
    </source>
</reference>
<evidence type="ECO:0000256" key="7">
    <source>
        <dbReference type="ARBA" id="ARBA00022777"/>
    </source>
</evidence>
<dbReference type="InterPro" id="IPR005467">
    <property type="entry name" value="His_kinase_dom"/>
</dbReference>
<dbReference type="SMART" id="SM00304">
    <property type="entry name" value="HAMP"/>
    <property type="match status" value="1"/>
</dbReference>
<keyword evidence="8 11" id="KW-1133">Transmembrane helix</keyword>
<dbReference type="GO" id="GO:0005886">
    <property type="term" value="C:plasma membrane"/>
    <property type="evidence" value="ECO:0007669"/>
    <property type="project" value="TreeGrafter"/>
</dbReference>
<evidence type="ECO:0000256" key="3">
    <source>
        <dbReference type="ARBA" id="ARBA00012438"/>
    </source>
</evidence>
<feature type="transmembrane region" description="Helical" evidence="11">
    <location>
        <begin position="12"/>
        <end position="37"/>
    </location>
</feature>
<keyword evidence="15" id="KW-1185">Reference proteome</keyword>
<feature type="domain" description="HAMP" evidence="13">
    <location>
        <begin position="178"/>
        <end position="231"/>
    </location>
</feature>
<dbReference type="PRINTS" id="PR00344">
    <property type="entry name" value="BCTRLSENSOR"/>
</dbReference>
<dbReference type="Pfam" id="PF02518">
    <property type="entry name" value="HATPase_c"/>
    <property type="match status" value="1"/>
</dbReference>
<dbReference type="InterPro" id="IPR036890">
    <property type="entry name" value="HATPase_C_sf"/>
</dbReference>
<keyword evidence="6 11" id="KW-0812">Transmembrane</keyword>
<organism evidence="14 15">
    <name type="scientific">Hydrocarboniphaga daqingensis</name>
    <dbReference type="NCBI Taxonomy" id="490188"/>
    <lineage>
        <taxon>Bacteria</taxon>
        <taxon>Pseudomonadati</taxon>
        <taxon>Pseudomonadota</taxon>
        <taxon>Gammaproteobacteria</taxon>
        <taxon>Nevskiales</taxon>
        <taxon>Nevskiaceae</taxon>
        <taxon>Hydrocarboniphaga</taxon>
    </lineage>
</organism>
<evidence type="ECO:0000256" key="4">
    <source>
        <dbReference type="ARBA" id="ARBA00022553"/>
    </source>
</evidence>
<dbReference type="Gene3D" id="3.30.565.10">
    <property type="entry name" value="Histidine kinase-like ATPase, C-terminal domain"/>
    <property type="match status" value="1"/>
</dbReference>
<dbReference type="EC" id="2.7.13.3" evidence="3"/>
<dbReference type="GO" id="GO:0000155">
    <property type="term" value="F:phosphorelay sensor kinase activity"/>
    <property type="evidence" value="ECO:0007669"/>
    <property type="project" value="InterPro"/>
</dbReference>
<dbReference type="OrthoDB" id="9809766at2"/>
<dbReference type="PANTHER" id="PTHR45436">
    <property type="entry name" value="SENSOR HISTIDINE KINASE YKOH"/>
    <property type="match status" value="1"/>
</dbReference>
<dbReference type="Gene3D" id="6.10.340.10">
    <property type="match status" value="1"/>
</dbReference>
<keyword evidence="9" id="KW-0902">Two-component regulatory system</keyword>
<dbReference type="CDD" id="cd00082">
    <property type="entry name" value="HisKA"/>
    <property type="match status" value="1"/>
</dbReference>
<dbReference type="Pfam" id="PF00672">
    <property type="entry name" value="HAMP"/>
    <property type="match status" value="1"/>
</dbReference>
<dbReference type="InterPro" id="IPR050428">
    <property type="entry name" value="TCS_sensor_his_kinase"/>
</dbReference>
<dbReference type="STRING" id="490188.SAMN04488068_2357"/>
<dbReference type="SMART" id="SM00388">
    <property type="entry name" value="HisKA"/>
    <property type="match status" value="1"/>
</dbReference>
<evidence type="ECO:0000313" key="15">
    <source>
        <dbReference type="Proteomes" id="UP000199758"/>
    </source>
</evidence>
<evidence type="ECO:0000313" key="14">
    <source>
        <dbReference type="EMBL" id="SHH06109.1"/>
    </source>
</evidence>
<dbReference type="InterPro" id="IPR003660">
    <property type="entry name" value="HAMP_dom"/>
</dbReference>
<evidence type="ECO:0000259" key="13">
    <source>
        <dbReference type="PROSITE" id="PS50885"/>
    </source>
</evidence>
<dbReference type="SMART" id="SM00387">
    <property type="entry name" value="HATPase_c"/>
    <property type="match status" value="1"/>
</dbReference>
<feature type="domain" description="Histidine kinase" evidence="12">
    <location>
        <begin position="239"/>
        <end position="452"/>
    </location>
</feature>
<keyword evidence="5" id="KW-0808">Transferase</keyword>
<sequence>MRGRDLLRSRALRLALLYAALFGVSITALLGAIYLLAANQVRSHVDEFVASELEMLQADYVVDGFDGVLGLVQSRDASDRSNHWLYLYVAADGSRLAGDDDPWPDATPDTDGFLTLPARQHRGVVRARVAHFPDGSRILVGLNDYEVGEMRSALARSMGLGLGAMLLLAIGGGILVTLAMLRQIEAINRVTRDIMAGDLRQRVPITASNDEFDMLGRNINAMLDRISTLMDAIRGVTDNIAHDLRLPLSRLRGRLEASLADRNQPAQLESAIEQSIDDVDSILTTFGALLRIANVESGRPRESFTQVDLTAIVHDAEQLFEPMASAEHKTLRLDADVGVQIRGSRDLLFQALANLVDNAIKYTRAGGNILITLRRRDAHIELCVADDGPGIPEDQRDKVFQRLYRADPSRSSAGNGLGLSLVRAVVLLHDGYCQIVDNAPGARVILSLPVAIDSRLA</sequence>
<keyword evidence="7 14" id="KW-0418">Kinase</keyword>
<evidence type="ECO:0000256" key="10">
    <source>
        <dbReference type="ARBA" id="ARBA00023136"/>
    </source>
</evidence>
<dbReference type="InterPro" id="IPR003661">
    <property type="entry name" value="HisK_dim/P_dom"/>
</dbReference>
<comment type="catalytic activity">
    <reaction evidence="1">
        <text>ATP + protein L-histidine = ADP + protein N-phospho-L-histidine.</text>
        <dbReference type="EC" id="2.7.13.3"/>
    </reaction>
</comment>
<evidence type="ECO:0000256" key="2">
    <source>
        <dbReference type="ARBA" id="ARBA00004370"/>
    </source>
</evidence>
<evidence type="ECO:0000256" key="5">
    <source>
        <dbReference type="ARBA" id="ARBA00022679"/>
    </source>
</evidence>
<dbReference type="PROSITE" id="PS50885">
    <property type="entry name" value="HAMP"/>
    <property type="match status" value="1"/>
</dbReference>
<accession>A0A1M5PXB1</accession>
<dbReference type="SUPFAM" id="SSF47384">
    <property type="entry name" value="Homodimeric domain of signal transducing histidine kinase"/>
    <property type="match status" value="1"/>
</dbReference>
<feature type="transmembrane region" description="Helical" evidence="11">
    <location>
        <begin position="160"/>
        <end position="181"/>
    </location>
</feature>
<dbReference type="EMBL" id="FQWZ01000005">
    <property type="protein sequence ID" value="SHH06109.1"/>
    <property type="molecule type" value="Genomic_DNA"/>
</dbReference>
<dbReference type="CDD" id="cd06225">
    <property type="entry name" value="HAMP"/>
    <property type="match status" value="1"/>
</dbReference>
<proteinExistence type="predicted"/>
<comment type="subcellular location">
    <subcellularLocation>
        <location evidence="2">Membrane</location>
    </subcellularLocation>
</comment>
<evidence type="ECO:0000256" key="1">
    <source>
        <dbReference type="ARBA" id="ARBA00000085"/>
    </source>
</evidence>
<dbReference type="PANTHER" id="PTHR45436:SF8">
    <property type="entry name" value="HISTIDINE KINASE"/>
    <property type="match status" value="1"/>
</dbReference>
<dbReference type="PROSITE" id="PS50109">
    <property type="entry name" value="HIS_KIN"/>
    <property type="match status" value="1"/>
</dbReference>
<dbReference type="InterPro" id="IPR003594">
    <property type="entry name" value="HATPase_dom"/>
</dbReference>
<evidence type="ECO:0000259" key="12">
    <source>
        <dbReference type="PROSITE" id="PS50109"/>
    </source>
</evidence>
<dbReference type="Gene3D" id="1.10.287.130">
    <property type="match status" value="1"/>
</dbReference>
<dbReference type="Proteomes" id="UP000199758">
    <property type="component" value="Unassembled WGS sequence"/>
</dbReference>
<dbReference type="SUPFAM" id="SSF158472">
    <property type="entry name" value="HAMP domain-like"/>
    <property type="match status" value="1"/>
</dbReference>
<name>A0A1M5PXB1_9GAMM</name>
<dbReference type="CDD" id="cd00075">
    <property type="entry name" value="HATPase"/>
    <property type="match status" value="1"/>
</dbReference>
<keyword evidence="4" id="KW-0597">Phosphoprotein</keyword>
<keyword evidence="10 11" id="KW-0472">Membrane</keyword>